<reference evidence="7" key="2">
    <citation type="submission" date="2016-04" db="UniProtKB">
        <authorList>
            <consortium name="WormBaseParasite"/>
        </authorList>
    </citation>
    <scope>IDENTIFICATION</scope>
</reference>
<reference evidence="6" key="1">
    <citation type="submission" date="2012-09" db="EMBL/GenBank/DDBJ databases">
        <authorList>
            <person name="Martin A.A."/>
        </authorList>
    </citation>
    <scope>NUCLEOTIDE SEQUENCE</scope>
</reference>
<keyword evidence="4" id="KW-0479">Metal-binding</keyword>
<dbReference type="PANTHER" id="PTHR33447:SF2">
    <property type="entry name" value="GLUTATHIONE GAMMA-GLUTAMYLCYSTEINYLTRANSFERASE"/>
    <property type="match status" value="1"/>
</dbReference>
<dbReference type="InterPro" id="IPR040409">
    <property type="entry name" value="PCS-like"/>
</dbReference>
<evidence type="ECO:0000256" key="3">
    <source>
        <dbReference type="ARBA" id="ARBA00022679"/>
    </source>
</evidence>
<evidence type="ECO:0000313" key="7">
    <source>
        <dbReference type="WBParaSite" id="ACAC_0000221301-mRNA-1"/>
    </source>
</evidence>
<evidence type="ECO:0000313" key="6">
    <source>
        <dbReference type="Proteomes" id="UP000035642"/>
    </source>
</evidence>
<dbReference type="InterPro" id="IPR038765">
    <property type="entry name" value="Papain-like_cys_pep_sf"/>
</dbReference>
<dbReference type="GO" id="GO:0046938">
    <property type="term" value="P:phytochelatin biosynthetic process"/>
    <property type="evidence" value="ECO:0007669"/>
    <property type="project" value="InterPro"/>
</dbReference>
<keyword evidence="3" id="KW-0808">Transferase</keyword>
<protein>
    <recommendedName>
        <fullName evidence="1">glutathione gamma-glutamylcysteinyltransferase</fullName>
        <ecNumber evidence="1">2.3.2.15</ecNumber>
    </recommendedName>
</protein>
<feature type="domain" description="Peptidase C83" evidence="5">
    <location>
        <begin position="1"/>
        <end position="105"/>
    </location>
</feature>
<dbReference type="PROSITE" id="PS51443">
    <property type="entry name" value="PCS"/>
    <property type="match status" value="1"/>
</dbReference>
<dbReference type="GO" id="GO:0010273">
    <property type="term" value="P:detoxification of copper ion"/>
    <property type="evidence" value="ECO:0007669"/>
    <property type="project" value="TreeGrafter"/>
</dbReference>
<dbReference type="AlphaFoldDB" id="A0A158P7B6"/>
<accession>A0A158P7B6</accession>
<name>A0A158P7B6_ANGCA</name>
<evidence type="ECO:0000256" key="4">
    <source>
        <dbReference type="ARBA" id="ARBA00022723"/>
    </source>
</evidence>
<dbReference type="GO" id="GO:0016756">
    <property type="term" value="F:glutathione gamma-glutamylcysteinyltransferase activity"/>
    <property type="evidence" value="ECO:0007669"/>
    <property type="project" value="UniProtKB-EC"/>
</dbReference>
<dbReference type="SUPFAM" id="SSF54001">
    <property type="entry name" value="Cysteine proteinases"/>
    <property type="match status" value="1"/>
</dbReference>
<evidence type="ECO:0000256" key="2">
    <source>
        <dbReference type="ARBA" id="ARBA00022539"/>
    </source>
</evidence>
<evidence type="ECO:0000256" key="1">
    <source>
        <dbReference type="ARBA" id="ARBA00012468"/>
    </source>
</evidence>
<dbReference type="WBParaSite" id="ACAC_0000221301-mRNA-1">
    <property type="protein sequence ID" value="ACAC_0000221301-mRNA-1"/>
    <property type="gene ID" value="ACAC_0000221301"/>
</dbReference>
<proteinExistence type="predicted"/>
<keyword evidence="2" id="KW-0104">Cadmium</keyword>
<dbReference type="InterPro" id="IPR007719">
    <property type="entry name" value="PCS_N"/>
</dbReference>
<dbReference type="GO" id="GO:0098849">
    <property type="term" value="P:cellular detoxification of cadmium ion"/>
    <property type="evidence" value="ECO:0007669"/>
    <property type="project" value="TreeGrafter"/>
</dbReference>
<dbReference type="Proteomes" id="UP000035642">
    <property type="component" value="Unassembled WGS sequence"/>
</dbReference>
<dbReference type="PANTHER" id="PTHR33447">
    <property type="entry name" value="GLUTATHIONE GAMMA-GLUTAMYLCYSTEINYLTRANSFERASE"/>
    <property type="match status" value="1"/>
</dbReference>
<dbReference type="Gene3D" id="3.90.70.30">
    <property type="entry name" value="Phytochelatin synthase, N-terminal domain"/>
    <property type="match status" value="1"/>
</dbReference>
<keyword evidence="6" id="KW-1185">Reference proteome</keyword>
<dbReference type="GO" id="GO:0046872">
    <property type="term" value="F:metal ion binding"/>
    <property type="evidence" value="ECO:0007669"/>
    <property type="project" value="UniProtKB-KW"/>
</dbReference>
<organism evidence="6 7">
    <name type="scientific">Angiostrongylus cantonensis</name>
    <name type="common">Rat lungworm</name>
    <dbReference type="NCBI Taxonomy" id="6313"/>
    <lineage>
        <taxon>Eukaryota</taxon>
        <taxon>Metazoa</taxon>
        <taxon>Ecdysozoa</taxon>
        <taxon>Nematoda</taxon>
        <taxon>Chromadorea</taxon>
        <taxon>Rhabditida</taxon>
        <taxon>Rhabditina</taxon>
        <taxon>Rhabditomorpha</taxon>
        <taxon>Strongyloidea</taxon>
        <taxon>Metastrongylidae</taxon>
        <taxon>Angiostrongylus</taxon>
    </lineage>
</organism>
<sequence>MSDYPHNFLDFLSALRRDIRVAVSGDKEVIVASYDRSQLQQTGTGHFSPLAAFHVASDRVLIMDVARFKYPPHWVQLDHLQKAMCSIDPSTKRTRGYAKLQLRQNSRPLVAFSLKANLSCNDTTFHGCCQLTEALSEASQTVCSEVLQTSIGGLFVNCATAALMLAWPYEVNHLVSNIMMREKSHNDKVVQKYSRSYFSSSIDSAIYINGMLSTVVFIKPIGPDDDKVLLAEDELQLQVKRQTMMFCTLNSVKV</sequence>
<dbReference type="Pfam" id="PF05023">
    <property type="entry name" value="Phytochelatin"/>
    <property type="match status" value="1"/>
</dbReference>
<dbReference type="InterPro" id="IPR038156">
    <property type="entry name" value="PCS_N_sf"/>
</dbReference>
<evidence type="ECO:0000259" key="5">
    <source>
        <dbReference type="PROSITE" id="PS51443"/>
    </source>
</evidence>
<dbReference type="EC" id="2.3.2.15" evidence="1"/>